<evidence type="ECO:0000256" key="10">
    <source>
        <dbReference type="ARBA" id="ARBA00023163"/>
    </source>
</evidence>
<dbReference type="InterPro" id="IPR036390">
    <property type="entry name" value="WH_DNA-bd_sf"/>
</dbReference>
<keyword evidence="12 13" id="KW-0742">SOS response</keyword>
<dbReference type="GO" id="GO:0006260">
    <property type="term" value="P:DNA replication"/>
    <property type="evidence" value="ECO:0007669"/>
    <property type="project" value="UniProtKB-UniRule"/>
</dbReference>
<evidence type="ECO:0000256" key="3">
    <source>
        <dbReference type="ARBA" id="ARBA00022491"/>
    </source>
</evidence>
<dbReference type="SUPFAM" id="SSF46785">
    <property type="entry name" value="Winged helix' DNA-binding domain"/>
    <property type="match status" value="1"/>
</dbReference>
<dbReference type="InterPro" id="IPR036286">
    <property type="entry name" value="LexA/Signal_pep-like_sf"/>
</dbReference>
<accession>E4RKG7</accession>
<dbReference type="GO" id="GO:0003677">
    <property type="term" value="F:DNA binding"/>
    <property type="evidence" value="ECO:0007669"/>
    <property type="project" value="UniProtKB-UniRule"/>
</dbReference>
<dbReference type="GO" id="GO:0006281">
    <property type="term" value="P:DNA repair"/>
    <property type="evidence" value="ECO:0007669"/>
    <property type="project" value="UniProtKB-UniRule"/>
</dbReference>
<dbReference type="PRINTS" id="PR00726">
    <property type="entry name" value="LEXASERPTASE"/>
</dbReference>
<feature type="DNA-binding region" description="H-T-H motif" evidence="13">
    <location>
        <begin position="28"/>
        <end position="48"/>
    </location>
</feature>
<dbReference type="STRING" id="656519.Halsa_1248"/>
<dbReference type="InterPro" id="IPR006197">
    <property type="entry name" value="Peptidase_S24_LexA"/>
</dbReference>
<dbReference type="HOGENOM" id="CLU_066192_45_1_9"/>
<dbReference type="FunFam" id="1.10.10.10:FF:000009">
    <property type="entry name" value="LexA repressor"/>
    <property type="match status" value="1"/>
</dbReference>
<dbReference type="HAMAP" id="MF_00015">
    <property type="entry name" value="LexA"/>
    <property type="match status" value="1"/>
</dbReference>
<keyword evidence="4 13" id="KW-0235">DNA replication</keyword>
<evidence type="ECO:0000256" key="4">
    <source>
        <dbReference type="ARBA" id="ARBA00022705"/>
    </source>
</evidence>
<dbReference type="InterPro" id="IPR015927">
    <property type="entry name" value="Peptidase_S24_S26A/B/C"/>
</dbReference>
<dbReference type="InterPro" id="IPR036388">
    <property type="entry name" value="WH-like_DNA-bd_sf"/>
</dbReference>
<dbReference type="KEGG" id="has:Halsa_1248"/>
<name>E4RKG7_HALHG</name>
<comment type="function">
    <text evidence="13">Represses a number of genes involved in the response to DNA damage (SOS response), including recA and lexA. In the presence of single-stranded DNA, RecA interacts with LexA causing an autocatalytic cleavage which disrupts the DNA-binding part of LexA, leading to derepression of the SOS regulon and eventually DNA repair.</text>
</comment>
<dbReference type="SUPFAM" id="SSF51306">
    <property type="entry name" value="LexA/Signal peptidase"/>
    <property type="match status" value="1"/>
</dbReference>
<reference evidence="17 18" key="2">
    <citation type="journal article" date="2011" name="J. Bacteriol.">
        <title>Complete Genome Sequence of the Haloalkaliphilic, Hydrogen Producing Halanaerobium hydrogenoformans.</title>
        <authorList>
            <person name="Brown S.D."/>
            <person name="Begemann M.B."/>
            <person name="Mormile M.R."/>
            <person name="Wall J.D."/>
            <person name="Han C.S."/>
            <person name="Goodwin L.A."/>
            <person name="Pitluck S."/>
            <person name="Land M.L."/>
            <person name="Hauser L.J."/>
            <person name="Elias D.A."/>
        </authorList>
    </citation>
    <scope>NUCLEOTIDE SEQUENCE [LARGE SCALE GENOMIC DNA]</scope>
    <source>
        <strain evidence="18">sapolanicus</strain>
    </source>
</reference>
<dbReference type="EC" id="3.4.21.88" evidence="13"/>
<keyword evidence="6 13" id="KW-0378">Hydrolase</keyword>
<keyword evidence="11 13" id="KW-0234">DNA repair</keyword>
<sequence length="208" mass="23547">MEELSKRQKSILNFIMDEIKTKGYPPSVREIGKAVGLKSPASVHSHLKTLEKLKYLRRDPSKPRAIEVIYNKNDENKSNKEMIEIPLVGKVTAGAPILAEENIEDYFPLPLGYIKVGNNDVFMLRVSGDSMINAGIHDGDYVIAEKQSYAENAQIVIALIEDEATVKRFYKDNNNIRLQPENPAYEPIISKDVKVLGKVIGLYRRFDQ</sequence>
<evidence type="ECO:0000256" key="13">
    <source>
        <dbReference type="HAMAP-Rule" id="MF_00015"/>
    </source>
</evidence>
<feature type="domain" description="Peptidase S24/S26A/S26B/S26C" evidence="15">
    <location>
        <begin position="86"/>
        <end position="200"/>
    </location>
</feature>
<dbReference type="MEROPS" id="S24.001"/>
<evidence type="ECO:0000313" key="17">
    <source>
        <dbReference type="EMBL" id="ADQ14676.1"/>
    </source>
</evidence>
<comment type="subunit">
    <text evidence="2 13">Homodimer.</text>
</comment>
<dbReference type="GO" id="GO:0045892">
    <property type="term" value="P:negative regulation of DNA-templated transcription"/>
    <property type="evidence" value="ECO:0007669"/>
    <property type="project" value="UniProtKB-UniRule"/>
</dbReference>
<keyword evidence="8 13" id="KW-0805">Transcription regulation</keyword>
<keyword evidence="3 13" id="KW-0678">Repressor</keyword>
<evidence type="ECO:0000256" key="11">
    <source>
        <dbReference type="ARBA" id="ARBA00023204"/>
    </source>
</evidence>
<keyword evidence="7 13" id="KW-0068">Autocatalytic cleavage</keyword>
<evidence type="ECO:0000256" key="14">
    <source>
        <dbReference type="RuleBase" id="RU003991"/>
    </source>
</evidence>
<dbReference type="NCBIfam" id="TIGR00498">
    <property type="entry name" value="lexA"/>
    <property type="match status" value="1"/>
</dbReference>
<evidence type="ECO:0000256" key="8">
    <source>
        <dbReference type="ARBA" id="ARBA00023015"/>
    </source>
</evidence>
<protein>
    <recommendedName>
        <fullName evidence="13">LexA repressor</fullName>
        <ecNumber evidence="13">3.4.21.88</ecNumber>
    </recommendedName>
</protein>
<dbReference type="Proteomes" id="UP000007434">
    <property type="component" value="Chromosome"/>
</dbReference>
<dbReference type="CDD" id="cd06529">
    <property type="entry name" value="S24_LexA-like"/>
    <property type="match status" value="1"/>
</dbReference>
<proteinExistence type="inferred from homology"/>
<dbReference type="GO" id="GO:0004252">
    <property type="term" value="F:serine-type endopeptidase activity"/>
    <property type="evidence" value="ECO:0007669"/>
    <property type="project" value="UniProtKB-UniRule"/>
</dbReference>
<evidence type="ECO:0000256" key="1">
    <source>
        <dbReference type="ARBA" id="ARBA00007484"/>
    </source>
</evidence>
<comment type="similarity">
    <text evidence="1 13 14">Belongs to the peptidase S24 family.</text>
</comment>
<dbReference type="InterPro" id="IPR050077">
    <property type="entry name" value="LexA_repressor"/>
</dbReference>
<dbReference type="InterPro" id="IPR006200">
    <property type="entry name" value="LexA"/>
</dbReference>
<organism evidence="17 18">
    <name type="scientific">Halanaerobium hydrogeniformans</name>
    <name type="common">Halanaerobium sp. (strain sapolanicus)</name>
    <dbReference type="NCBI Taxonomy" id="656519"/>
    <lineage>
        <taxon>Bacteria</taxon>
        <taxon>Bacillati</taxon>
        <taxon>Bacillota</taxon>
        <taxon>Clostridia</taxon>
        <taxon>Halanaerobiales</taxon>
        <taxon>Halanaerobiaceae</taxon>
        <taxon>Halanaerobium</taxon>
    </lineage>
</organism>
<comment type="catalytic activity">
    <reaction evidence="13">
        <text>Hydrolysis of Ala-|-Gly bond in repressor LexA.</text>
        <dbReference type="EC" id="3.4.21.88"/>
    </reaction>
</comment>
<evidence type="ECO:0000256" key="6">
    <source>
        <dbReference type="ARBA" id="ARBA00022801"/>
    </source>
</evidence>
<dbReference type="GO" id="GO:0009432">
    <property type="term" value="P:SOS response"/>
    <property type="evidence" value="ECO:0007669"/>
    <property type="project" value="UniProtKB-UniRule"/>
</dbReference>
<dbReference type="AlphaFoldDB" id="E4RKG7"/>
<keyword evidence="5 13" id="KW-0227">DNA damage</keyword>
<dbReference type="GO" id="GO:0006508">
    <property type="term" value="P:proteolysis"/>
    <property type="evidence" value="ECO:0007669"/>
    <property type="project" value="InterPro"/>
</dbReference>
<dbReference type="InterPro" id="IPR039418">
    <property type="entry name" value="LexA-like"/>
</dbReference>
<dbReference type="EMBL" id="CP002304">
    <property type="protein sequence ID" value="ADQ14676.1"/>
    <property type="molecule type" value="Genomic_DNA"/>
</dbReference>
<dbReference type="eggNOG" id="COG1974">
    <property type="taxonomic scope" value="Bacteria"/>
</dbReference>
<dbReference type="Pfam" id="PF01726">
    <property type="entry name" value="LexA_DNA_bind"/>
    <property type="match status" value="1"/>
</dbReference>
<dbReference type="Pfam" id="PF00717">
    <property type="entry name" value="Peptidase_S24"/>
    <property type="match status" value="1"/>
</dbReference>
<keyword evidence="9 13" id="KW-0238">DNA-binding</keyword>
<evidence type="ECO:0000313" key="18">
    <source>
        <dbReference type="Proteomes" id="UP000007434"/>
    </source>
</evidence>
<evidence type="ECO:0000256" key="7">
    <source>
        <dbReference type="ARBA" id="ARBA00022813"/>
    </source>
</evidence>
<keyword evidence="10 13" id="KW-0804">Transcription</keyword>
<evidence type="ECO:0000259" key="15">
    <source>
        <dbReference type="Pfam" id="PF00717"/>
    </source>
</evidence>
<evidence type="ECO:0000259" key="16">
    <source>
        <dbReference type="Pfam" id="PF01726"/>
    </source>
</evidence>
<evidence type="ECO:0000256" key="12">
    <source>
        <dbReference type="ARBA" id="ARBA00023236"/>
    </source>
</evidence>
<evidence type="ECO:0000256" key="5">
    <source>
        <dbReference type="ARBA" id="ARBA00022763"/>
    </source>
</evidence>
<keyword evidence="18" id="KW-1185">Reference proteome</keyword>
<evidence type="ECO:0000256" key="2">
    <source>
        <dbReference type="ARBA" id="ARBA00011738"/>
    </source>
</evidence>
<feature type="site" description="Cleavage; by autolysis" evidence="13">
    <location>
        <begin position="93"/>
        <end position="94"/>
    </location>
</feature>
<dbReference type="Gene3D" id="2.10.109.10">
    <property type="entry name" value="Umud Fragment, subunit A"/>
    <property type="match status" value="1"/>
</dbReference>
<feature type="active site" description="For autocatalytic cleavage activity" evidence="13">
    <location>
        <position position="130"/>
    </location>
</feature>
<dbReference type="OrthoDB" id="9802364at2"/>
<dbReference type="Gene3D" id="1.10.10.10">
    <property type="entry name" value="Winged helix-like DNA-binding domain superfamily/Winged helix DNA-binding domain"/>
    <property type="match status" value="1"/>
</dbReference>
<evidence type="ECO:0000256" key="9">
    <source>
        <dbReference type="ARBA" id="ARBA00023125"/>
    </source>
</evidence>
<feature type="domain" description="LexA repressor DNA-binding" evidence="16">
    <location>
        <begin position="1"/>
        <end position="65"/>
    </location>
</feature>
<dbReference type="FunFam" id="2.10.109.10:FF:000001">
    <property type="entry name" value="LexA repressor"/>
    <property type="match status" value="1"/>
</dbReference>
<dbReference type="RefSeq" id="WP_013405757.1">
    <property type="nucleotide sequence ID" value="NC_014654.1"/>
</dbReference>
<feature type="active site" description="For autocatalytic cleavage activity" evidence="13">
    <location>
        <position position="167"/>
    </location>
</feature>
<dbReference type="InterPro" id="IPR006199">
    <property type="entry name" value="LexA_DNA-bd_dom"/>
</dbReference>
<reference evidence="17 18" key="1">
    <citation type="submission" date="2010-11" db="EMBL/GenBank/DDBJ databases">
        <title>Complete sequence of Halanaerobium sp. sapolanicus.</title>
        <authorList>
            <consortium name="US DOE Joint Genome Institute"/>
            <person name="Lucas S."/>
            <person name="Copeland A."/>
            <person name="Lapidus A."/>
            <person name="Cheng J.-F."/>
            <person name="Bruce D."/>
            <person name="Goodwin L."/>
            <person name="Pitluck S."/>
            <person name="Davenport K."/>
            <person name="Detter J.C."/>
            <person name="Han C."/>
            <person name="Tapia R."/>
            <person name="Land M."/>
            <person name="Hauser L."/>
            <person name="Jeffries C."/>
            <person name="Kyrpides N."/>
            <person name="Ivanova N."/>
            <person name="Mikhailova N."/>
            <person name="Begemann M.B."/>
            <person name="Mormile M.R."/>
            <person name="Wall J.D."/>
            <person name="Elias D.A."/>
            <person name="Woyke T."/>
        </authorList>
    </citation>
    <scope>NUCLEOTIDE SEQUENCE [LARGE SCALE GENOMIC DNA]</scope>
    <source>
        <strain evidence="18">sapolanicus</strain>
    </source>
</reference>
<dbReference type="PANTHER" id="PTHR33516:SF2">
    <property type="entry name" value="LEXA REPRESSOR-RELATED"/>
    <property type="match status" value="1"/>
</dbReference>
<gene>
    <name evidence="13" type="primary">lexA</name>
    <name evidence="17" type="ordered locus">Halsa_1248</name>
</gene>
<dbReference type="PANTHER" id="PTHR33516">
    <property type="entry name" value="LEXA REPRESSOR"/>
    <property type="match status" value="1"/>
</dbReference>